<comment type="caution">
    <text evidence="8">The sequence shown here is derived from an EMBL/GenBank/DDBJ whole genome shotgun (WGS) entry which is preliminary data.</text>
</comment>
<dbReference type="InterPro" id="IPR001128">
    <property type="entry name" value="Cyt_P450"/>
</dbReference>
<dbReference type="CDD" id="cd20625">
    <property type="entry name" value="CYP164-like"/>
    <property type="match status" value="1"/>
</dbReference>
<dbReference type="PANTHER" id="PTHR46696">
    <property type="entry name" value="P450, PUTATIVE (EUROFUNG)-RELATED"/>
    <property type="match status" value="1"/>
</dbReference>
<dbReference type="GO" id="GO:0020037">
    <property type="term" value="F:heme binding"/>
    <property type="evidence" value="ECO:0007669"/>
    <property type="project" value="InterPro"/>
</dbReference>
<dbReference type="GO" id="GO:0004497">
    <property type="term" value="F:monooxygenase activity"/>
    <property type="evidence" value="ECO:0007669"/>
    <property type="project" value="UniProtKB-KW"/>
</dbReference>
<dbReference type="EMBL" id="BONH01000025">
    <property type="protein sequence ID" value="GIG00076.1"/>
    <property type="molecule type" value="Genomic_DNA"/>
</dbReference>
<keyword evidence="9" id="KW-1185">Reference proteome</keyword>
<gene>
    <name evidence="8" type="ORF">Cci01nite_51690</name>
</gene>
<dbReference type="FunFam" id="1.10.630.10:FF:000018">
    <property type="entry name" value="Cytochrome P450 monooxygenase"/>
    <property type="match status" value="1"/>
</dbReference>
<reference evidence="8 9" key="1">
    <citation type="submission" date="2021-01" db="EMBL/GenBank/DDBJ databases">
        <title>Whole genome shotgun sequence of Catellatospora citrea NBRC 14495.</title>
        <authorList>
            <person name="Komaki H."/>
            <person name="Tamura T."/>
        </authorList>
    </citation>
    <scope>NUCLEOTIDE SEQUENCE [LARGE SCALE GENOMIC DNA]</scope>
    <source>
        <strain evidence="8 9">NBRC 14495</strain>
    </source>
</reference>
<dbReference type="PANTHER" id="PTHR46696:SF1">
    <property type="entry name" value="CYTOCHROME P450 YJIB-RELATED"/>
    <property type="match status" value="1"/>
</dbReference>
<dbReference type="GO" id="GO:0005506">
    <property type="term" value="F:iron ion binding"/>
    <property type="evidence" value="ECO:0007669"/>
    <property type="project" value="InterPro"/>
</dbReference>
<dbReference type="Gene3D" id="1.10.630.10">
    <property type="entry name" value="Cytochrome P450"/>
    <property type="match status" value="1"/>
</dbReference>
<keyword evidence="4" id="KW-0560">Oxidoreductase</keyword>
<evidence type="ECO:0000256" key="4">
    <source>
        <dbReference type="ARBA" id="ARBA00023002"/>
    </source>
</evidence>
<protein>
    <submittedName>
        <fullName evidence="8">Putative cytochrome P450</fullName>
    </submittedName>
</protein>
<dbReference type="InterPro" id="IPR036396">
    <property type="entry name" value="Cyt_P450_sf"/>
</dbReference>
<sequence length="409" mass="45768">MSAPSIFDRVLDFANRADPYPLYRQLREQPVRREADGTFVVSTYREVQALLHDPRFSNDRRKLASEYAGKIPPDEASGGSFIRTDPPEHDRLRRIVTRQFGPPHRPTRIADLEPDLERIVTALIDGFADRHQVDIVADLAYPFPVAVICDLLGVPAEDEPRFREWVDPIVDSISQLTPDRVAKRDSATRDLGAYLNGLAEQRRRNPGPDMLSGLVTDDGPEGRLDDQQLISGLMLLLVAGHETTVNLIANGTLTLLRHPQWLERLRQDPESSIRVVEELLRYEPSVQFLPDRTCVADIEIAGMTVPKGAPLTLMLAAANRDPAHVRDPDVFDPDRDDNEHLGFGSATHYCFGAPLARLEAQIALTQIAQRLADLRLVEDPPPYRPSPVLRGPIHLPVTYDKVKPVEITG</sequence>
<dbReference type="GO" id="GO:0016705">
    <property type="term" value="F:oxidoreductase activity, acting on paired donors, with incorporation or reduction of molecular oxygen"/>
    <property type="evidence" value="ECO:0007669"/>
    <property type="project" value="InterPro"/>
</dbReference>
<dbReference type="AlphaFoldDB" id="A0A8J3P108"/>
<dbReference type="SUPFAM" id="SSF48264">
    <property type="entry name" value="Cytochrome P450"/>
    <property type="match status" value="1"/>
</dbReference>
<keyword evidence="2" id="KW-0349">Heme</keyword>
<dbReference type="Proteomes" id="UP000659904">
    <property type="component" value="Unassembled WGS sequence"/>
</dbReference>
<evidence type="ECO:0000313" key="8">
    <source>
        <dbReference type="EMBL" id="GIG00076.1"/>
    </source>
</evidence>
<dbReference type="Pfam" id="PF00067">
    <property type="entry name" value="p450"/>
    <property type="match status" value="1"/>
</dbReference>
<dbReference type="RefSeq" id="WP_120314654.1">
    <property type="nucleotide sequence ID" value="NZ_BONH01000025.1"/>
</dbReference>
<proteinExistence type="inferred from homology"/>
<evidence type="ECO:0000256" key="6">
    <source>
        <dbReference type="ARBA" id="ARBA00023033"/>
    </source>
</evidence>
<keyword evidence="6" id="KW-0503">Monooxygenase</keyword>
<accession>A0A8J3P108</accession>
<evidence type="ECO:0000256" key="1">
    <source>
        <dbReference type="ARBA" id="ARBA00010617"/>
    </source>
</evidence>
<feature type="region of interest" description="Disordered" evidence="7">
    <location>
        <begin position="197"/>
        <end position="219"/>
    </location>
</feature>
<dbReference type="PRINTS" id="PR00359">
    <property type="entry name" value="BP450"/>
</dbReference>
<dbReference type="GO" id="GO:0017000">
    <property type="term" value="P:antibiotic biosynthetic process"/>
    <property type="evidence" value="ECO:0007669"/>
    <property type="project" value="UniProtKB-ARBA"/>
</dbReference>
<keyword evidence="5" id="KW-0408">Iron</keyword>
<evidence type="ECO:0000256" key="5">
    <source>
        <dbReference type="ARBA" id="ARBA00023004"/>
    </source>
</evidence>
<evidence type="ECO:0000313" key="9">
    <source>
        <dbReference type="Proteomes" id="UP000659904"/>
    </source>
</evidence>
<evidence type="ECO:0000256" key="3">
    <source>
        <dbReference type="ARBA" id="ARBA00022723"/>
    </source>
</evidence>
<dbReference type="InterPro" id="IPR002397">
    <property type="entry name" value="Cyt_P450_B"/>
</dbReference>
<dbReference type="PRINTS" id="PR00385">
    <property type="entry name" value="P450"/>
</dbReference>
<organism evidence="8 9">
    <name type="scientific">Catellatospora citrea</name>
    <dbReference type="NCBI Taxonomy" id="53366"/>
    <lineage>
        <taxon>Bacteria</taxon>
        <taxon>Bacillati</taxon>
        <taxon>Actinomycetota</taxon>
        <taxon>Actinomycetes</taxon>
        <taxon>Micromonosporales</taxon>
        <taxon>Micromonosporaceae</taxon>
        <taxon>Catellatospora</taxon>
    </lineage>
</organism>
<evidence type="ECO:0000256" key="7">
    <source>
        <dbReference type="SAM" id="MobiDB-lite"/>
    </source>
</evidence>
<comment type="similarity">
    <text evidence="1">Belongs to the cytochrome P450 family.</text>
</comment>
<name>A0A8J3P108_9ACTN</name>
<keyword evidence="3" id="KW-0479">Metal-binding</keyword>
<evidence type="ECO:0000256" key="2">
    <source>
        <dbReference type="ARBA" id="ARBA00022617"/>
    </source>
</evidence>